<gene>
    <name evidence="1" type="ORF">DHA2_151640</name>
</gene>
<dbReference type="VEuPathDB" id="GiardiaDB:GL50581_3091"/>
<dbReference type="Proteomes" id="UP000018320">
    <property type="component" value="Unassembled WGS sequence"/>
</dbReference>
<dbReference type="AlphaFoldDB" id="V6TKC7"/>
<evidence type="ECO:0000313" key="2">
    <source>
        <dbReference type="Proteomes" id="UP000018320"/>
    </source>
</evidence>
<dbReference type="EMBL" id="AHGT01000003">
    <property type="protein sequence ID" value="ESU39448.1"/>
    <property type="molecule type" value="Genomic_DNA"/>
</dbReference>
<protein>
    <submittedName>
        <fullName evidence="1">Uncharacterized protein</fullName>
    </submittedName>
</protein>
<name>V6TKC7_GIAIN</name>
<sequence>VNNALSFGAVAKALCALDDTPMVDKPEKAKAALSALHPCVLPEGYVGLDYPPSMNSTGLEPATEEEMRKALFGTLNKKASGGPAQSDEAERRL</sequence>
<accession>V6TKC7</accession>
<dbReference type="VEuPathDB" id="GiardiaDB:DHA2_151640"/>
<comment type="caution">
    <text evidence="1">The sequence shown here is derived from an EMBL/GenBank/DDBJ whole genome shotgun (WGS) entry which is preliminary data.</text>
</comment>
<evidence type="ECO:0000313" key="1">
    <source>
        <dbReference type="EMBL" id="ESU39448.1"/>
    </source>
</evidence>
<organism evidence="1 2">
    <name type="scientific">Giardia intestinalis</name>
    <name type="common">Giardia lamblia</name>
    <dbReference type="NCBI Taxonomy" id="5741"/>
    <lineage>
        <taxon>Eukaryota</taxon>
        <taxon>Metamonada</taxon>
        <taxon>Diplomonadida</taxon>
        <taxon>Hexamitidae</taxon>
        <taxon>Giardiinae</taxon>
        <taxon>Giardia</taxon>
    </lineage>
</organism>
<feature type="non-terminal residue" evidence="1">
    <location>
        <position position="1"/>
    </location>
</feature>
<reference evidence="2" key="1">
    <citation type="submission" date="2012-02" db="EMBL/GenBank/DDBJ databases">
        <title>Genome sequencing of Giardia lamblia Genotypes A2 and B isolates (DH and GS) and comparative analysis with the genomes of Genotypes A1 and E (WB and Pig).</title>
        <authorList>
            <person name="Adam R."/>
            <person name="Dahlstrom E."/>
            <person name="Martens C."/>
            <person name="Bruno D."/>
            <person name="Barbian K."/>
            <person name="Porcella S.F."/>
            <person name="Nash T."/>
        </authorList>
    </citation>
    <scope>NUCLEOTIDE SEQUENCE</scope>
    <source>
        <strain evidence="2">DH</strain>
    </source>
</reference>
<proteinExistence type="predicted"/>
<reference evidence="1 2" key="2">
    <citation type="journal article" date="2013" name="Genome Biol. Evol.">
        <title>Genome sequencing of Giardia lamblia genotypes A2 and B isolates (DH and GS) and comparative analysis with the genomes of genotypes A1 and E (WB and Pig).</title>
        <authorList>
            <person name="Adam R.D."/>
            <person name="Dahlstrom E.W."/>
            <person name="Martens C.A."/>
            <person name="Bruno D.P."/>
            <person name="Barbian K.D."/>
            <person name="Ricklefs S.M."/>
            <person name="Hernandez M.M."/>
            <person name="Narla N.P."/>
            <person name="Patel R.B."/>
            <person name="Porcella S.F."/>
            <person name="Nash T.E."/>
        </authorList>
    </citation>
    <scope>NUCLEOTIDE SEQUENCE [LARGE SCALE GENOMIC DNA]</scope>
    <source>
        <strain evidence="1 2">DH</strain>
    </source>
</reference>